<evidence type="ECO:0000313" key="4">
    <source>
        <dbReference type="EMBL" id="AWK14435.1"/>
    </source>
</evidence>
<keyword evidence="1" id="KW-0732">Signal</keyword>
<dbReference type="InterPro" id="IPR008929">
    <property type="entry name" value="Chondroitin_lyas"/>
</dbReference>
<accession>A0A2U8I8Q0</accession>
<dbReference type="Pfam" id="PF05426">
    <property type="entry name" value="Alginate_lyase"/>
    <property type="match status" value="1"/>
</dbReference>
<name>A0A2U8I8Q0_9GAMM</name>
<dbReference type="GO" id="GO:0042597">
    <property type="term" value="C:periplasmic space"/>
    <property type="evidence" value="ECO:0007669"/>
    <property type="project" value="InterPro"/>
</dbReference>
<gene>
    <name evidence="4" type="ORF">CCS41_08020</name>
</gene>
<evidence type="ECO:0000259" key="3">
    <source>
        <dbReference type="Pfam" id="PF05426"/>
    </source>
</evidence>
<dbReference type="Proteomes" id="UP000261875">
    <property type="component" value="Chromosome"/>
</dbReference>
<dbReference type="STRING" id="1878942.GCA_900128755_00774"/>
<organism evidence="4 5">
    <name type="scientific">Candidatus Fukatsuia symbiotica</name>
    <dbReference type="NCBI Taxonomy" id="1878942"/>
    <lineage>
        <taxon>Bacteria</taxon>
        <taxon>Pseudomonadati</taxon>
        <taxon>Pseudomonadota</taxon>
        <taxon>Gammaproteobacteria</taxon>
        <taxon>Enterobacterales</taxon>
        <taxon>Yersiniaceae</taxon>
        <taxon>Candidatus Fukatsuia</taxon>
    </lineage>
</organism>
<protein>
    <recommendedName>
        <fullName evidence="3">Alginate lyase domain-containing protein</fullName>
    </recommendedName>
</protein>
<keyword evidence="5" id="KW-1185">Reference proteome</keyword>
<dbReference type="GO" id="GO:0016829">
    <property type="term" value="F:lyase activity"/>
    <property type="evidence" value="ECO:0007669"/>
    <property type="project" value="UniProtKB-KW"/>
</dbReference>
<dbReference type="AlphaFoldDB" id="A0A2U8I8Q0"/>
<evidence type="ECO:0000256" key="2">
    <source>
        <dbReference type="ARBA" id="ARBA00023239"/>
    </source>
</evidence>
<dbReference type="KEGG" id="fsm:CCS41_08020"/>
<dbReference type="SUPFAM" id="SSF48230">
    <property type="entry name" value="Chondroitin AC/alginate lyase"/>
    <property type="match status" value="1"/>
</dbReference>
<evidence type="ECO:0000256" key="1">
    <source>
        <dbReference type="ARBA" id="ARBA00022729"/>
    </source>
</evidence>
<dbReference type="OrthoDB" id="9772435at2"/>
<evidence type="ECO:0000313" key="5">
    <source>
        <dbReference type="Proteomes" id="UP000261875"/>
    </source>
</evidence>
<dbReference type="EMBL" id="CP021659">
    <property type="protein sequence ID" value="AWK14435.1"/>
    <property type="molecule type" value="Genomic_DNA"/>
</dbReference>
<dbReference type="InterPro" id="IPR008397">
    <property type="entry name" value="Alginate_lyase_dom"/>
</dbReference>
<dbReference type="RefSeq" id="WP_072549695.1">
    <property type="nucleotide sequence ID" value="NZ_FQSP02000002.1"/>
</dbReference>
<dbReference type="Gene3D" id="1.50.10.100">
    <property type="entry name" value="Chondroitin AC/alginate lyase"/>
    <property type="match status" value="1"/>
</dbReference>
<reference evidence="4 5" key="1">
    <citation type="submission" date="2017-05" db="EMBL/GenBank/DDBJ databases">
        <title>Genome sequence of Candidatus Fukatsuia symbiotica and Candidatus Hamiltonella defensa from Acyrthosiphon pisum strain 5D.</title>
        <authorList>
            <person name="Patel V.A."/>
            <person name="Chevignon G."/>
            <person name="Russell J.A."/>
            <person name="Oliver K.M."/>
        </authorList>
    </citation>
    <scope>NUCLEOTIDE SEQUENCE [LARGE SCALE GENOMIC DNA]</scope>
    <source>
        <strain evidence="4 5">5D</strain>
    </source>
</reference>
<keyword evidence="2" id="KW-0456">Lyase</keyword>
<sequence length="398" mass="45978">MLARVIRCFFIILISIAILLTTLVGKLAAQSFFKHPGILVSIEQLDYVKQRITAGEEPWSSVFDVVKQDSLAKLDYQPDPWFAVNCGSYSRPNWGCSDEIKDARAAYTQALLWYYSGDKVYAENAINIINAWSYNFTGGHSGANEVLQASWAGALWPRAAEIIRHTYDGWKNKDVQQFENMLRMQYLPSVTKSIVCYHGNWLAASIEARANIAIFLEDIKLYRKAIRMWRESVPAYIYLESDGILPRQLPGCWRNKQKLIAYWQGQRTFVNGLTQETCRDLEHMAYALAGFINVAETAYIQGLDLYGEQEERFTSVMEFHTKYKNKGSIPHYICNREFKLDMKGTLEIAYNHYAVRRSNRKDLPHTWQWLSERWPAKGHFHYVWEILTHGNIGNAGID</sequence>
<feature type="domain" description="Alginate lyase" evidence="3">
    <location>
        <begin position="101"/>
        <end position="323"/>
    </location>
</feature>
<proteinExistence type="predicted"/>